<dbReference type="eggNOG" id="COG4206">
    <property type="taxonomic scope" value="Bacteria"/>
</dbReference>
<evidence type="ECO:0000256" key="11">
    <source>
        <dbReference type="RuleBase" id="RU003357"/>
    </source>
</evidence>
<evidence type="ECO:0000256" key="7">
    <source>
        <dbReference type="ARBA" id="ARBA00023136"/>
    </source>
</evidence>
<protein>
    <submittedName>
        <fullName evidence="15">TonB-dependent receptor</fullName>
    </submittedName>
</protein>
<dbReference type="InterPro" id="IPR037066">
    <property type="entry name" value="Plug_dom_sf"/>
</dbReference>
<dbReference type="Proteomes" id="UP000070533">
    <property type="component" value="Unassembled WGS sequence"/>
</dbReference>
<name>A0A133Q9J0_9BACT</name>
<keyword evidence="4 10" id="KW-0812">Transmembrane</keyword>
<evidence type="ECO:0000313" key="15">
    <source>
        <dbReference type="EMBL" id="KXA39550.1"/>
    </source>
</evidence>
<evidence type="ECO:0000256" key="8">
    <source>
        <dbReference type="ARBA" id="ARBA00023170"/>
    </source>
</evidence>
<dbReference type="Gene3D" id="2.40.170.20">
    <property type="entry name" value="TonB-dependent receptor, beta-barrel domain"/>
    <property type="match status" value="1"/>
</dbReference>
<keyword evidence="7 10" id="KW-0472">Membrane</keyword>
<dbReference type="PROSITE" id="PS52016">
    <property type="entry name" value="TONB_DEPENDENT_REC_3"/>
    <property type="match status" value="1"/>
</dbReference>
<dbReference type="GO" id="GO:0009279">
    <property type="term" value="C:cell outer membrane"/>
    <property type="evidence" value="ECO:0007669"/>
    <property type="project" value="UniProtKB-SubCell"/>
</dbReference>
<dbReference type="PANTHER" id="PTHR30069:SF29">
    <property type="entry name" value="HEMOGLOBIN AND HEMOGLOBIN-HAPTOGLOBIN-BINDING PROTEIN 1-RELATED"/>
    <property type="match status" value="1"/>
</dbReference>
<dbReference type="AlphaFoldDB" id="A0A133Q9J0"/>
<feature type="chain" id="PRO_5007458747" evidence="12">
    <location>
        <begin position="26"/>
        <end position="725"/>
    </location>
</feature>
<evidence type="ECO:0000256" key="6">
    <source>
        <dbReference type="ARBA" id="ARBA00023077"/>
    </source>
</evidence>
<evidence type="ECO:0000313" key="16">
    <source>
        <dbReference type="Proteomes" id="UP000070533"/>
    </source>
</evidence>
<evidence type="ECO:0000256" key="5">
    <source>
        <dbReference type="ARBA" id="ARBA00022729"/>
    </source>
</evidence>
<keyword evidence="5 12" id="KW-0732">Signal</keyword>
<dbReference type="GO" id="GO:0015344">
    <property type="term" value="F:siderophore uptake transmembrane transporter activity"/>
    <property type="evidence" value="ECO:0007669"/>
    <property type="project" value="TreeGrafter"/>
</dbReference>
<dbReference type="GO" id="GO:0044718">
    <property type="term" value="P:siderophore transmembrane transport"/>
    <property type="evidence" value="ECO:0007669"/>
    <property type="project" value="TreeGrafter"/>
</dbReference>
<dbReference type="SUPFAM" id="SSF56935">
    <property type="entry name" value="Porins"/>
    <property type="match status" value="1"/>
</dbReference>
<evidence type="ECO:0000259" key="14">
    <source>
        <dbReference type="Pfam" id="PF07715"/>
    </source>
</evidence>
<evidence type="ECO:0000256" key="2">
    <source>
        <dbReference type="ARBA" id="ARBA00022448"/>
    </source>
</evidence>
<keyword evidence="6 11" id="KW-0798">TonB box</keyword>
<dbReference type="Pfam" id="PF00593">
    <property type="entry name" value="TonB_dep_Rec_b-barrel"/>
    <property type="match status" value="1"/>
</dbReference>
<keyword evidence="2 10" id="KW-0813">Transport</keyword>
<comment type="subcellular location">
    <subcellularLocation>
        <location evidence="1 10">Cell outer membrane</location>
        <topology evidence="1 10">Multi-pass membrane protein</topology>
    </subcellularLocation>
</comment>
<dbReference type="InterPro" id="IPR012910">
    <property type="entry name" value="Plug_dom"/>
</dbReference>
<sequence length="725" mass="82117">MNKALKVLILSLTTYCLWGGMSANAATVHQFSATDAGKLQKPDTMVVMKDVTVVGNRQHDFQMRTSVNNINIDRSYLHDNFAGSLMQTLSGVPGVKAMNVGSGQSKPAIRGLGFNRMVVALDGIKHEGQQWGDEHGLEIDQFSIDRIDIVKGPAALLYGSDAIGGVINLYNNYIPTKPYQGSVSIFSRSNNESIGASARLEGKVGNFFWRTNFTLIDYADFKVPTDSIQYYSYYIHLKNRRLRNTAGKERDGSITLGYKSYNFRTDLKISNSNIKSGFFANAHGIEVLLSQIDYDKSRRDIDLPYQEVNHLTLMNHTTYQLKGVMLEANLAYQDNKRREFSEPQSHGYMPMPQGTLEREFNKSTYTANLGMKAQLGEKHELNSGVNVEHQHNRRAGWGFVIPDFGTLSLGVYMFDRYTITKNLIVNAGVRYDFVRTRIDSYFDWYKTPIGVADSIYKERSSNIRRTFNCATWSAGVNYTNGKWLLKANIGKSFRVPIAKELGADGVNYNIFRYEKGNSELKPEESYQMDAGINWDNGVLSFQLDPYVNYFPNYIYMNPTSGYYEGLQLYHYTQSKVLRWGFEATVNWKILDNLEADLKGEYLYARQLSGEKKGYTLPFSTPFSIDASLKYTFCQNKPGNEGYVSLSGHVVGAQNDIVPPEKPTPGYFTLNMTAGKEFMFDKCTLKIGINAENLLNRKYYDHTSYYRLIDVPEPGRNVAVMVGLDF</sequence>
<feature type="signal peptide" evidence="12">
    <location>
        <begin position="1"/>
        <end position="25"/>
    </location>
</feature>
<reference evidence="16" key="1">
    <citation type="submission" date="2016-01" db="EMBL/GenBank/DDBJ databases">
        <authorList>
            <person name="Mitreva M."/>
            <person name="Pepin K.H."/>
            <person name="Mihindukulasuriya K.A."/>
            <person name="Fulton R."/>
            <person name="Fronick C."/>
            <person name="O'Laughlin M."/>
            <person name="Miner T."/>
            <person name="Herter B."/>
            <person name="Rosa B.A."/>
            <person name="Cordes M."/>
            <person name="Tomlinson C."/>
            <person name="Wollam A."/>
            <person name="Palsikar V.B."/>
            <person name="Mardis E.R."/>
            <person name="Wilson R.K."/>
        </authorList>
    </citation>
    <scope>NUCLEOTIDE SEQUENCE [LARGE SCALE GENOMIC DNA]</scope>
    <source>
        <strain evidence="16">MJR7716</strain>
    </source>
</reference>
<evidence type="ECO:0000256" key="1">
    <source>
        <dbReference type="ARBA" id="ARBA00004571"/>
    </source>
</evidence>
<evidence type="ECO:0000256" key="3">
    <source>
        <dbReference type="ARBA" id="ARBA00022452"/>
    </source>
</evidence>
<dbReference type="Pfam" id="PF07715">
    <property type="entry name" value="Plug"/>
    <property type="match status" value="1"/>
</dbReference>
<dbReference type="RefSeq" id="WP_060940685.1">
    <property type="nucleotide sequence ID" value="NZ_KQ957245.1"/>
</dbReference>
<dbReference type="PATRIC" id="fig|28128.5.peg.1410"/>
<dbReference type="EMBL" id="LRQG01000092">
    <property type="protein sequence ID" value="KXA39550.1"/>
    <property type="molecule type" value="Genomic_DNA"/>
</dbReference>
<comment type="similarity">
    <text evidence="10 11">Belongs to the TonB-dependent receptor family.</text>
</comment>
<gene>
    <name evidence="15" type="ORF">HMPREF3226_01386</name>
</gene>
<evidence type="ECO:0000256" key="10">
    <source>
        <dbReference type="PROSITE-ProRule" id="PRU01360"/>
    </source>
</evidence>
<keyword evidence="3 10" id="KW-1134">Transmembrane beta strand</keyword>
<dbReference type="InterPro" id="IPR036942">
    <property type="entry name" value="Beta-barrel_TonB_sf"/>
</dbReference>
<evidence type="ECO:0000259" key="13">
    <source>
        <dbReference type="Pfam" id="PF00593"/>
    </source>
</evidence>
<dbReference type="Gene3D" id="2.170.130.10">
    <property type="entry name" value="TonB-dependent receptor, plug domain"/>
    <property type="match status" value="1"/>
</dbReference>
<dbReference type="OrthoDB" id="9795928at2"/>
<keyword evidence="9 10" id="KW-0998">Cell outer membrane</keyword>
<dbReference type="InterPro" id="IPR039426">
    <property type="entry name" value="TonB-dep_rcpt-like"/>
</dbReference>
<comment type="caution">
    <text evidence="15">The sequence shown here is derived from an EMBL/GenBank/DDBJ whole genome shotgun (WGS) entry which is preliminary data.</text>
</comment>
<evidence type="ECO:0000256" key="12">
    <source>
        <dbReference type="SAM" id="SignalP"/>
    </source>
</evidence>
<organism evidence="15 16">
    <name type="scientific">Prevotella corporis</name>
    <dbReference type="NCBI Taxonomy" id="28128"/>
    <lineage>
        <taxon>Bacteria</taxon>
        <taxon>Pseudomonadati</taxon>
        <taxon>Bacteroidota</taxon>
        <taxon>Bacteroidia</taxon>
        <taxon>Bacteroidales</taxon>
        <taxon>Prevotellaceae</taxon>
        <taxon>Prevotella</taxon>
    </lineage>
</organism>
<keyword evidence="16" id="KW-1185">Reference proteome</keyword>
<dbReference type="STRING" id="28128.HMPREF3226_01386"/>
<dbReference type="InterPro" id="IPR000531">
    <property type="entry name" value="Beta-barrel_TonB"/>
</dbReference>
<proteinExistence type="inferred from homology"/>
<feature type="domain" description="TonB-dependent receptor-like beta-barrel" evidence="13">
    <location>
        <begin position="254"/>
        <end position="693"/>
    </location>
</feature>
<keyword evidence="8 15" id="KW-0675">Receptor</keyword>
<accession>A0A133Q9J0</accession>
<dbReference type="PANTHER" id="PTHR30069">
    <property type="entry name" value="TONB-DEPENDENT OUTER MEMBRANE RECEPTOR"/>
    <property type="match status" value="1"/>
</dbReference>
<evidence type="ECO:0000256" key="9">
    <source>
        <dbReference type="ARBA" id="ARBA00023237"/>
    </source>
</evidence>
<feature type="domain" description="TonB-dependent receptor plug" evidence="14">
    <location>
        <begin position="67"/>
        <end position="166"/>
    </location>
</feature>
<evidence type="ECO:0000256" key="4">
    <source>
        <dbReference type="ARBA" id="ARBA00022692"/>
    </source>
</evidence>